<feature type="domain" description="LTD" evidence="6">
    <location>
        <begin position="425"/>
        <end position="549"/>
    </location>
</feature>
<protein>
    <submittedName>
        <fullName evidence="8">LTD domain-containing protein</fullName>
    </submittedName>
</protein>
<comment type="subcellular location">
    <subcellularLocation>
        <location evidence="1">Nucleus</location>
    </subcellularLocation>
</comment>
<dbReference type="PANTHER" id="PTHR45721">
    <property type="entry name" value="LAMIN DM0-RELATED"/>
    <property type="match status" value="1"/>
</dbReference>
<dbReference type="WBParaSite" id="ACRNAN_scaffold523.g21574.t1">
    <property type="protein sequence ID" value="ACRNAN_scaffold523.g21574.t1"/>
    <property type="gene ID" value="ACRNAN_scaffold523.g21574"/>
</dbReference>
<accession>A0A914E2G7</accession>
<dbReference type="Pfam" id="PF00932">
    <property type="entry name" value="LTD"/>
    <property type="match status" value="1"/>
</dbReference>
<dbReference type="InterPro" id="IPR001322">
    <property type="entry name" value="Lamin_tail_dom"/>
</dbReference>
<sequence>MEKSKSSYSSHSESTSIRTGSQVKDRVATYQQQTTTTQVASRQTSGGSASYRSGSSSTRIINGSSGGALTNGSHVKIVEITDGTDYNSQNGSHVKMVEYIDGIDYSSRLSSVTLKRQSERETVKTLNSHLANYIEFIRSKDLSEEAIIKIITIIKKELTNVRGEVEKDVENVYFLLIEELERKIKKLQATYDDWDSKIKASQKKLDSMRSSYREEINAFISGEVTRIEKSVKQKVRIDYEAKLVREIQILRQQFIDYCARYSPTVDAGAVRIDLHSFFYQAYEQKYIVAGKVERIDELNAEIIYLKAVFSALANQIASLRVSSKTFEYTDIFTDQILALIKQEFIRNIIFHKYGYLLDIDEKFDLELSRFEQLIHSEEARLQIGFAIDEHIGRSFITKGHSNKEVVIKEAVQGKSYVDSAHRSTTFGSQQFTSDGHSDCDVVIDEVNLHGDYIRLKNNGGKEFHLGSWIIKAVAKKPTGDEIRKFMLQSNQVLMPGKTITIWSPNRGGLYNPPESYVMKDVVWPNFNRIRVELLDQNEKKQAYLETHSDIEVLKKSAHIL</sequence>
<organism evidence="7 8">
    <name type="scientific">Acrobeloides nanus</name>
    <dbReference type="NCBI Taxonomy" id="290746"/>
    <lineage>
        <taxon>Eukaryota</taxon>
        <taxon>Metazoa</taxon>
        <taxon>Ecdysozoa</taxon>
        <taxon>Nematoda</taxon>
        <taxon>Chromadorea</taxon>
        <taxon>Rhabditida</taxon>
        <taxon>Tylenchina</taxon>
        <taxon>Cephalobomorpha</taxon>
        <taxon>Cephaloboidea</taxon>
        <taxon>Cephalobidae</taxon>
        <taxon>Acrobeloides</taxon>
    </lineage>
</organism>
<dbReference type="AlphaFoldDB" id="A0A914E2G7"/>
<dbReference type="Proteomes" id="UP000887540">
    <property type="component" value="Unplaced"/>
</dbReference>
<proteinExistence type="predicted"/>
<dbReference type="InterPro" id="IPR036415">
    <property type="entry name" value="Lamin_tail_dom_sf"/>
</dbReference>
<keyword evidence="7" id="KW-1185">Reference proteome</keyword>
<dbReference type="GO" id="GO:0005200">
    <property type="term" value="F:structural constituent of cytoskeleton"/>
    <property type="evidence" value="ECO:0007669"/>
    <property type="project" value="TreeGrafter"/>
</dbReference>
<evidence type="ECO:0000256" key="4">
    <source>
        <dbReference type="SAM" id="Coils"/>
    </source>
</evidence>
<keyword evidence="2 4" id="KW-0175">Coiled coil</keyword>
<evidence type="ECO:0000313" key="8">
    <source>
        <dbReference type="WBParaSite" id="ACRNAN_scaffold523.g21574.t1"/>
    </source>
</evidence>
<keyword evidence="3" id="KW-0539">Nucleus</keyword>
<evidence type="ECO:0000256" key="1">
    <source>
        <dbReference type="ARBA" id="ARBA00004123"/>
    </source>
</evidence>
<dbReference type="PROSITE" id="PS51841">
    <property type="entry name" value="LTD"/>
    <property type="match status" value="1"/>
</dbReference>
<evidence type="ECO:0000259" key="6">
    <source>
        <dbReference type="PROSITE" id="PS51841"/>
    </source>
</evidence>
<dbReference type="GO" id="GO:0005652">
    <property type="term" value="C:nuclear lamina"/>
    <property type="evidence" value="ECO:0007669"/>
    <property type="project" value="TreeGrafter"/>
</dbReference>
<evidence type="ECO:0000256" key="3">
    <source>
        <dbReference type="ARBA" id="ARBA00023242"/>
    </source>
</evidence>
<dbReference type="GO" id="GO:0006998">
    <property type="term" value="P:nuclear envelope organization"/>
    <property type="evidence" value="ECO:0007669"/>
    <property type="project" value="TreeGrafter"/>
</dbReference>
<dbReference type="GO" id="GO:0031507">
    <property type="term" value="P:heterochromatin formation"/>
    <property type="evidence" value="ECO:0007669"/>
    <property type="project" value="TreeGrafter"/>
</dbReference>
<feature type="compositionally biased region" description="Low complexity" evidence="5">
    <location>
        <begin position="1"/>
        <end position="21"/>
    </location>
</feature>
<dbReference type="Gene3D" id="2.60.40.1260">
    <property type="entry name" value="Lamin Tail domain"/>
    <property type="match status" value="1"/>
</dbReference>
<dbReference type="GO" id="GO:0090435">
    <property type="term" value="P:protein localization to nuclear envelope"/>
    <property type="evidence" value="ECO:0007669"/>
    <property type="project" value="TreeGrafter"/>
</dbReference>
<feature type="coiled-coil region" evidence="4">
    <location>
        <begin position="177"/>
        <end position="204"/>
    </location>
</feature>
<dbReference type="PANTHER" id="PTHR45721:SF11">
    <property type="entry name" value="LAMIN DM0-RELATED"/>
    <property type="match status" value="1"/>
</dbReference>
<dbReference type="GO" id="GO:0007097">
    <property type="term" value="P:nuclear migration"/>
    <property type="evidence" value="ECO:0007669"/>
    <property type="project" value="TreeGrafter"/>
</dbReference>
<feature type="region of interest" description="Disordered" evidence="5">
    <location>
        <begin position="1"/>
        <end position="65"/>
    </location>
</feature>
<evidence type="ECO:0000256" key="2">
    <source>
        <dbReference type="ARBA" id="ARBA00023054"/>
    </source>
</evidence>
<name>A0A914E2G7_9BILA</name>
<evidence type="ECO:0000313" key="7">
    <source>
        <dbReference type="Proteomes" id="UP000887540"/>
    </source>
</evidence>
<evidence type="ECO:0000256" key="5">
    <source>
        <dbReference type="SAM" id="MobiDB-lite"/>
    </source>
</evidence>
<reference evidence="8" key="1">
    <citation type="submission" date="2022-11" db="UniProtKB">
        <authorList>
            <consortium name="WormBaseParasite"/>
        </authorList>
    </citation>
    <scope>IDENTIFICATION</scope>
</reference>
<feature type="compositionally biased region" description="Low complexity" evidence="5">
    <location>
        <begin position="28"/>
        <end position="57"/>
    </location>
</feature>
<dbReference type="SUPFAM" id="SSF74853">
    <property type="entry name" value="Lamin A/C globular tail domain"/>
    <property type="match status" value="1"/>
</dbReference>
<dbReference type="GO" id="GO:0051664">
    <property type="term" value="P:nuclear pore localization"/>
    <property type="evidence" value="ECO:0007669"/>
    <property type="project" value="TreeGrafter"/>
</dbReference>